<organism evidence="2 3">
    <name type="scientific">Meloidogyne floridensis</name>
    <dbReference type="NCBI Taxonomy" id="298350"/>
    <lineage>
        <taxon>Eukaryota</taxon>
        <taxon>Metazoa</taxon>
        <taxon>Ecdysozoa</taxon>
        <taxon>Nematoda</taxon>
        <taxon>Chromadorea</taxon>
        <taxon>Rhabditida</taxon>
        <taxon>Tylenchina</taxon>
        <taxon>Tylenchomorpha</taxon>
        <taxon>Tylenchoidea</taxon>
        <taxon>Meloidogynidae</taxon>
        <taxon>Meloidogyninae</taxon>
        <taxon>Meloidogyne</taxon>
    </lineage>
</organism>
<sequence>LVPLKEPAPVLNGQIQHLLPSGKNVGVEYSNIPVFGRKMLNEPEMGKSGGDKVEGKSKGNKQGKVKESKTAKLDKNVQDNGDKKSKN</sequence>
<evidence type="ECO:0000313" key="3">
    <source>
        <dbReference type="WBParaSite" id="scf7180000424349.g12830"/>
    </source>
</evidence>
<accession>A0A915P715</accession>
<reference evidence="3" key="1">
    <citation type="submission" date="2022-11" db="UniProtKB">
        <authorList>
            <consortium name="WormBaseParasite"/>
        </authorList>
    </citation>
    <scope>IDENTIFICATION</scope>
</reference>
<feature type="compositionally biased region" description="Basic and acidic residues" evidence="1">
    <location>
        <begin position="39"/>
        <end position="57"/>
    </location>
</feature>
<dbReference type="WBParaSite" id="scf7180000424349.g12830">
    <property type="protein sequence ID" value="scf7180000424349.g12830"/>
    <property type="gene ID" value="scf7180000424349.g12830"/>
</dbReference>
<evidence type="ECO:0000313" key="2">
    <source>
        <dbReference type="Proteomes" id="UP000887560"/>
    </source>
</evidence>
<proteinExistence type="predicted"/>
<evidence type="ECO:0000256" key="1">
    <source>
        <dbReference type="SAM" id="MobiDB-lite"/>
    </source>
</evidence>
<feature type="region of interest" description="Disordered" evidence="1">
    <location>
        <begin position="39"/>
        <end position="87"/>
    </location>
</feature>
<dbReference type="AlphaFoldDB" id="A0A915P715"/>
<dbReference type="Proteomes" id="UP000887560">
    <property type="component" value="Unplaced"/>
</dbReference>
<keyword evidence="2" id="KW-1185">Reference proteome</keyword>
<feature type="compositionally biased region" description="Basic and acidic residues" evidence="1">
    <location>
        <begin position="64"/>
        <end position="87"/>
    </location>
</feature>
<protein>
    <submittedName>
        <fullName evidence="3">Uncharacterized protein</fullName>
    </submittedName>
</protein>
<name>A0A915P715_9BILA</name>